<feature type="domain" description="DHHA1" evidence="2">
    <location>
        <begin position="270"/>
        <end position="347"/>
    </location>
</feature>
<dbReference type="RefSeq" id="WP_068867054.1">
    <property type="nucleotide sequence ID" value="NZ_VDCI01000003.1"/>
</dbReference>
<dbReference type="InterPro" id="IPR038763">
    <property type="entry name" value="DHH_sf"/>
</dbReference>
<name>A0A5C4S1J4_PROVB</name>
<dbReference type="Pfam" id="PF01368">
    <property type="entry name" value="DHH"/>
    <property type="match status" value="1"/>
</dbReference>
<dbReference type="InterPro" id="IPR003156">
    <property type="entry name" value="DHHA1_dom"/>
</dbReference>
<keyword evidence="4" id="KW-1185">Reference proteome</keyword>
<protein>
    <submittedName>
        <fullName evidence="3">Bifunctional oligoribonuclease/PAP phosphatase NrnA</fullName>
    </submittedName>
</protein>
<evidence type="ECO:0000313" key="3">
    <source>
        <dbReference type="EMBL" id="TNJ37079.1"/>
    </source>
</evidence>
<dbReference type="PANTHER" id="PTHR47618">
    <property type="entry name" value="BIFUNCTIONAL OLIGORIBONUCLEASE AND PAP PHOSPHATASE NRNA"/>
    <property type="match status" value="1"/>
</dbReference>
<dbReference type="SUPFAM" id="SSF64182">
    <property type="entry name" value="DHH phosphoesterases"/>
    <property type="match status" value="1"/>
</dbReference>
<dbReference type="PANTHER" id="PTHR47618:SF1">
    <property type="entry name" value="BIFUNCTIONAL OLIGORIBONUCLEASE AND PAP PHOSPHATASE NRNA"/>
    <property type="match status" value="1"/>
</dbReference>
<evidence type="ECO:0000259" key="1">
    <source>
        <dbReference type="Pfam" id="PF01368"/>
    </source>
</evidence>
<sequence length="352" mass="39275">MIVKEHGRTLSHDEWNDFIEALLEAHHVVITTHQNSDGDGLGSQVALAAVLTTLGKQVSLVNPTEVPSNYLFFTERFRIDVFDDRSEESIQEIALADLVVLLDANLPERMGALWKHVLAGREMGFLKVICLDHHLEPEDFADLMICETYASSTGELVYDLVRAMEKHLGKQLLDEQVAEGLYTAIMTDTGSFRFPKTSPYVYSIAGELVRAGADPNGIYDRVYNSLNPRSLKLLGSALNEIRFLDEENISWLFISQDMLKRTQSKLFDTDIIIKYLLSVPSVKIAVLMVEMLDGRTKASFRSRGEIPVNEIAGMYGGGGHRNAAGCVLAYSPEKAIQVVLKDIQAFLHRTTL</sequence>
<evidence type="ECO:0000313" key="4">
    <source>
        <dbReference type="Proteomes" id="UP000309544"/>
    </source>
</evidence>
<feature type="domain" description="DDH" evidence="1">
    <location>
        <begin position="28"/>
        <end position="185"/>
    </location>
</feature>
<evidence type="ECO:0000259" key="2">
    <source>
        <dbReference type="Pfam" id="PF02272"/>
    </source>
</evidence>
<dbReference type="GO" id="GO:0003676">
    <property type="term" value="F:nucleic acid binding"/>
    <property type="evidence" value="ECO:0007669"/>
    <property type="project" value="InterPro"/>
</dbReference>
<dbReference type="InterPro" id="IPR051319">
    <property type="entry name" value="Oligoribo/pAp-PDE_c-di-AMP_PDE"/>
</dbReference>
<gene>
    <name evidence="3" type="ORF">FGF68_05785</name>
</gene>
<reference evidence="3 4" key="1">
    <citation type="submission" date="2019-05" db="EMBL/GenBank/DDBJ databases">
        <title>Draft Whole-Genome sequence of the green sulfur bacterium Prosthecochloris vibrioformis DSM 260.</title>
        <authorList>
            <person name="Meyer T.E."/>
            <person name="Kyndt J.A."/>
        </authorList>
    </citation>
    <scope>NUCLEOTIDE SEQUENCE [LARGE SCALE GENOMIC DNA]</scope>
    <source>
        <strain evidence="3 4">DSM 260</strain>
    </source>
</reference>
<proteinExistence type="predicted"/>
<dbReference type="Pfam" id="PF02272">
    <property type="entry name" value="DHHA1"/>
    <property type="match status" value="1"/>
</dbReference>
<dbReference type="Proteomes" id="UP000309544">
    <property type="component" value="Unassembled WGS sequence"/>
</dbReference>
<dbReference type="Gene3D" id="3.10.310.30">
    <property type="match status" value="1"/>
</dbReference>
<dbReference type="Gene3D" id="3.90.1640.10">
    <property type="entry name" value="inorganic pyrophosphatase (n-terminal core)"/>
    <property type="match status" value="1"/>
</dbReference>
<accession>A0A5C4S1J4</accession>
<dbReference type="EMBL" id="VDCI01000003">
    <property type="protein sequence ID" value="TNJ37079.1"/>
    <property type="molecule type" value="Genomic_DNA"/>
</dbReference>
<dbReference type="InterPro" id="IPR001667">
    <property type="entry name" value="DDH_dom"/>
</dbReference>
<dbReference type="AlphaFoldDB" id="A0A5C4S1J4"/>
<organism evidence="3 4">
    <name type="scientific">Prosthecochloris vibrioformis</name>
    <name type="common">Chlorobium vibrioforme</name>
    <dbReference type="NCBI Taxonomy" id="1098"/>
    <lineage>
        <taxon>Bacteria</taxon>
        <taxon>Pseudomonadati</taxon>
        <taxon>Chlorobiota</taxon>
        <taxon>Chlorobiia</taxon>
        <taxon>Chlorobiales</taxon>
        <taxon>Chlorobiaceae</taxon>
        <taxon>Prosthecochloris</taxon>
    </lineage>
</organism>
<comment type="caution">
    <text evidence="3">The sequence shown here is derived from an EMBL/GenBank/DDBJ whole genome shotgun (WGS) entry which is preliminary data.</text>
</comment>